<evidence type="ECO:0008006" key="4">
    <source>
        <dbReference type="Google" id="ProtNLM"/>
    </source>
</evidence>
<dbReference type="Proteomes" id="UP000058012">
    <property type="component" value="Unassembled WGS sequence"/>
</dbReference>
<organism evidence="2 3">
    <name type="scientific">Novosphingobium fuchskuhlense</name>
    <dbReference type="NCBI Taxonomy" id="1117702"/>
    <lineage>
        <taxon>Bacteria</taxon>
        <taxon>Pseudomonadati</taxon>
        <taxon>Pseudomonadota</taxon>
        <taxon>Alphaproteobacteria</taxon>
        <taxon>Sphingomonadales</taxon>
        <taxon>Sphingomonadaceae</taxon>
        <taxon>Novosphingobium</taxon>
    </lineage>
</organism>
<proteinExistence type="predicted"/>
<comment type="caution">
    <text evidence="2">The sequence shown here is derived from an EMBL/GenBank/DDBJ whole genome shotgun (WGS) entry which is preliminary data.</text>
</comment>
<keyword evidence="1" id="KW-0732">Signal</keyword>
<protein>
    <recommendedName>
        <fullName evidence="4">DUF5666 domain-containing protein</fullName>
    </recommendedName>
</protein>
<sequence length="215" mass="21862">MKFLTSGPVAFLLLTTGAQAQVSPAPAQAMTVAPVSDNVLRTGTEVQLKLSEPLSTKGKKLRVGQHFQLSVMEAVSVGGNIVIPVGSPAVGEITEVRNKGMWGKSGHLTASLLHATVNGRQIRLNGTFDDKGVTGTAGVVAAVAFVPVVGFFTTGTSAQIDAGTQIKGFVGEDVPLVFAAAQSPKPLEVPVAVPAVQVAAPAAATPTSGSARNQN</sequence>
<dbReference type="RefSeq" id="WP_067913929.1">
    <property type="nucleotide sequence ID" value="NZ_KQ954246.1"/>
</dbReference>
<dbReference type="AlphaFoldDB" id="A0A124JTV2"/>
<evidence type="ECO:0000313" key="2">
    <source>
        <dbReference type="EMBL" id="KUR70580.1"/>
    </source>
</evidence>
<reference evidence="2 3" key="1">
    <citation type="submission" date="2015-10" db="EMBL/GenBank/DDBJ databases">
        <title>Draft genome sequence of Novosphingobium fuchskuhlense DSM 25065 isolated from a surface water sample of the southwest basin of Lake Grosse Fuchskuhle.</title>
        <authorList>
            <person name="Ruckert C."/>
            <person name="Winkler A."/>
            <person name="Glaeser J."/>
            <person name="Grossart H.-P."/>
            <person name="Kalinowski J."/>
            <person name="Glaeser S."/>
        </authorList>
    </citation>
    <scope>NUCLEOTIDE SEQUENCE [LARGE SCALE GENOMIC DNA]</scope>
    <source>
        <strain evidence="2 3">FNE08-7</strain>
    </source>
</reference>
<dbReference type="EMBL" id="LLZS01000009">
    <property type="protein sequence ID" value="KUR70580.1"/>
    <property type="molecule type" value="Genomic_DNA"/>
</dbReference>
<feature type="chain" id="PRO_5007174793" description="DUF5666 domain-containing protein" evidence="1">
    <location>
        <begin position="21"/>
        <end position="215"/>
    </location>
</feature>
<feature type="signal peptide" evidence="1">
    <location>
        <begin position="1"/>
        <end position="20"/>
    </location>
</feature>
<evidence type="ECO:0000313" key="3">
    <source>
        <dbReference type="Proteomes" id="UP000058012"/>
    </source>
</evidence>
<keyword evidence="3" id="KW-1185">Reference proteome</keyword>
<evidence type="ECO:0000256" key="1">
    <source>
        <dbReference type="SAM" id="SignalP"/>
    </source>
</evidence>
<name>A0A124JTV2_9SPHN</name>
<accession>A0A124JTV2</accession>
<gene>
    <name evidence="2" type="ORF">AQZ52_17430</name>
</gene>